<feature type="region of interest" description="Disordered" evidence="1">
    <location>
        <begin position="16"/>
        <end position="42"/>
    </location>
</feature>
<sequence length="124" mass="12704">MQEGVSEQVAAFAQGQAVQAVDRGAERGERGSGSGGGDRVEQRLGGVLADEFVGEGHGVSRCVEPAAGPAKVVCTTCPTNPATRSVGSFAPTALGWIRPRSGCAAEATAGWPDYGVKRSRCWQG</sequence>
<evidence type="ECO:0000313" key="2">
    <source>
        <dbReference type="EMBL" id="GGK69465.1"/>
    </source>
</evidence>
<proteinExistence type="predicted"/>
<reference evidence="2" key="2">
    <citation type="submission" date="2020-09" db="EMBL/GenBank/DDBJ databases">
        <authorList>
            <person name="Sun Q."/>
            <person name="Ohkuma M."/>
        </authorList>
    </citation>
    <scope>NUCLEOTIDE SEQUENCE</scope>
    <source>
        <strain evidence="2">JCM 13064</strain>
    </source>
</reference>
<dbReference type="AlphaFoldDB" id="A0A917QUT4"/>
<keyword evidence="3" id="KW-1185">Reference proteome</keyword>
<dbReference type="Proteomes" id="UP000645217">
    <property type="component" value="Unassembled WGS sequence"/>
</dbReference>
<accession>A0A917QUT4</accession>
<comment type="caution">
    <text evidence="2">The sequence shown here is derived from an EMBL/GenBank/DDBJ whole genome shotgun (WGS) entry which is preliminary data.</text>
</comment>
<evidence type="ECO:0000256" key="1">
    <source>
        <dbReference type="SAM" id="MobiDB-lite"/>
    </source>
</evidence>
<evidence type="ECO:0000313" key="3">
    <source>
        <dbReference type="Proteomes" id="UP000645217"/>
    </source>
</evidence>
<dbReference type="EMBL" id="BMNT01000004">
    <property type="protein sequence ID" value="GGK69465.1"/>
    <property type="molecule type" value="Genomic_DNA"/>
</dbReference>
<organism evidence="2 3">
    <name type="scientific">Sphaerisporangium melleum</name>
    <dbReference type="NCBI Taxonomy" id="321316"/>
    <lineage>
        <taxon>Bacteria</taxon>
        <taxon>Bacillati</taxon>
        <taxon>Actinomycetota</taxon>
        <taxon>Actinomycetes</taxon>
        <taxon>Streptosporangiales</taxon>
        <taxon>Streptosporangiaceae</taxon>
        <taxon>Sphaerisporangium</taxon>
    </lineage>
</organism>
<name>A0A917QUT4_9ACTN</name>
<reference evidence="2" key="1">
    <citation type="journal article" date="2014" name="Int. J. Syst. Evol. Microbiol.">
        <title>Complete genome sequence of Corynebacterium casei LMG S-19264T (=DSM 44701T), isolated from a smear-ripened cheese.</title>
        <authorList>
            <consortium name="US DOE Joint Genome Institute (JGI-PGF)"/>
            <person name="Walter F."/>
            <person name="Albersmeier A."/>
            <person name="Kalinowski J."/>
            <person name="Ruckert C."/>
        </authorList>
    </citation>
    <scope>NUCLEOTIDE SEQUENCE</scope>
    <source>
        <strain evidence="2">JCM 13064</strain>
    </source>
</reference>
<protein>
    <submittedName>
        <fullName evidence="2">Uncharacterized protein</fullName>
    </submittedName>
</protein>
<gene>
    <name evidence="2" type="ORF">GCM10007964_10570</name>
</gene>